<evidence type="ECO:0000313" key="1">
    <source>
        <dbReference type="EMBL" id="GIJ86598.1"/>
    </source>
</evidence>
<gene>
    <name evidence="1" type="ORF">Asppvi_005488</name>
</gene>
<dbReference type="RefSeq" id="XP_043157344.1">
    <property type="nucleotide sequence ID" value="XM_043301409.1"/>
</dbReference>
<name>A0A9P3BE07_9EURO</name>
<organism evidence="1 2">
    <name type="scientific">Aspergillus pseudoviridinutans</name>
    <dbReference type="NCBI Taxonomy" id="1517512"/>
    <lineage>
        <taxon>Eukaryota</taxon>
        <taxon>Fungi</taxon>
        <taxon>Dikarya</taxon>
        <taxon>Ascomycota</taxon>
        <taxon>Pezizomycotina</taxon>
        <taxon>Eurotiomycetes</taxon>
        <taxon>Eurotiomycetidae</taxon>
        <taxon>Eurotiales</taxon>
        <taxon>Aspergillaceae</taxon>
        <taxon>Aspergillus</taxon>
        <taxon>Aspergillus subgen. Fumigati</taxon>
    </lineage>
</organism>
<protein>
    <submittedName>
        <fullName evidence="1">Uncharacterized protein</fullName>
    </submittedName>
</protein>
<sequence length="61" mass="6612">MHSLDNAITAVDAVNHLIDNAAENGHVVKTPAEEAQAREAKAELAQKIFNPYVGYGLLRII</sequence>
<evidence type="ECO:0000313" key="2">
    <source>
        <dbReference type="Proteomes" id="UP001043456"/>
    </source>
</evidence>
<proteinExistence type="predicted"/>
<keyword evidence="2" id="KW-1185">Reference proteome</keyword>
<dbReference type="AlphaFoldDB" id="A0A9P3BE07"/>
<dbReference type="GeneID" id="67004099"/>
<dbReference type="Proteomes" id="UP001043456">
    <property type="component" value="Unassembled WGS sequence"/>
</dbReference>
<comment type="caution">
    <text evidence="1">The sequence shown here is derived from an EMBL/GenBank/DDBJ whole genome shotgun (WGS) entry which is preliminary data.</text>
</comment>
<dbReference type="EMBL" id="BHVY01000004">
    <property type="protein sequence ID" value="GIJ86598.1"/>
    <property type="molecule type" value="Genomic_DNA"/>
</dbReference>
<accession>A0A9P3BE07</accession>
<reference evidence="1 2" key="1">
    <citation type="submission" date="2018-10" db="EMBL/GenBank/DDBJ databases">
        <title>Pan-genome distribution and transcriptional activeness of fungal secondary metabolism genes in Aspergillus section Fumigati.</title>
        <authorList>
            <person name="Takahashi H."/>
            <person name="Umemura M."/>
            <person name="Ninomiya A."/>
            <person name="Kusuya Y."/>
            <person name="Urayama S."/>
            <person name="Shimizu M."/>
            <person name="Watanabe A."/>
            <person name="Kamei K."/>
            <person name="Yaguchi T."/>
            <person name="Hagiwara D."/>
        </authorList>
    </citation>
    <scope>NUCLEOTIDE SEQUENCE [LARGE SCALE GENOMIC DNA]</scope>
    <source>
        <strain evidence="1 2">IFM 55266</strain>
    </source>
</reference>